<gene>
    <name evidence="2" type="ORF">SAMN06297251_11732</name>
</gene>
<dbReference type="RefSeq" id="WP_084411589.1">
    <property type="nucleotide sequence ID" value="NZ_FWXR01000017.1"/>
</dbReference>
<dbReference type="InterPro" id="IPR029045">
    <property type="entry name" value="ClpP/crotonase-like_dom_sf"/>
</dbReference>
<dbReference type="SUPFAM" id="SSF52096">
    <property type="entry name" value="ClpP/crotonase"/>
    <property type="match status" value="1"/>
</dbReference>
<protein>
    <recommendedName>
        <fullName evidence="4">Clp protease</fullName>
    </recommendedName>
</protein>
<feature type="compositionally biased region" description="Basic and acidic residues" evidence="1">
    <location>
        <begin position="54"/>
        <end position="71"/>
    </location>
</feature>
<accession>A0A1W2DRC4</accession>
<dbReference type="Gene3D" id="3.90.226.10">
    <property type="entry name" value="2-enoyl-CoA Hydratase, Chain A, domain 1"/>
    <property type="match status" value="1"/>
</dbReference>
<name>A0A1W2DRC4_9HYPH</name>
<dbReference type="EMBL" id="FWXR01000017">
    <property type="protein sequence ID" value="SMC99929.1"/>
    <property type="molecule type" value="Genomic_DNA"/>
</dbReference>
<organism evidence="2 3">
    <name type="scientific">Fulvimarina manganoxydans</name>
    <dbReference type="NCBI Taxonomy" id="937218"/>
    <lineage>
        <taxon>Bacteria</taxon>
        <taxon>Pseudomonadati</taxon>
        <taxon>Pseudomonadota</taxon>
        <taxon>Alphaproteobacteria</taxon>
        <taxon>Hyphomicrobiales</taxon>
        <taxon>Aurantimonadaceae</taxon>
        <taxon>Fulvimarina</taxon>
    </lineage>
</organism>
<dbReference type="AlphaFoldDB" id="A0A1W2DRC4"/>
<dbReference type="STRING" id="937218.SAMN06297251_11732"/>
<evidence type="ECO:0008006" key="4">
    <source>
        <dbReference type="Google" id="ProtNLM"/>
    </source>
</evidence>
<proteinExistence type="predicted"/>
<dbReference type="Proteomes" id="UP000192656">
    <property type="component" value="Unassembled WGS sequence"/>
</dbReference>
<feature type="region of interest" description="Disordered" evidence="1">
    <location>
        <begin position="54"/>
        <end position="76"/>
    </location>
</feature>
<keyword evidence="3" id="KW-1185">Reference proteome</keyword>
<evidence type="ECO:0000313" key="3">
    <source>
        <dbReference type="Proteomes" id="UP000192656"/>
    </source>
</evidence>
<evidence type="ECO:0000313" key="2">
    <source>
        <dbReference type="EMBL" id="SMC99929.1"/>
    </source>
</evidence>
<sequence length="326" mass="34865">MIGEEASPGFLERTVLAIPEGSVLRTIFVALLVLSGWLVYLDWQDFAAREVDTARTERSEPMPMRRPEPGDQLRPYLPKTIPVAPDRGEPVLPGYDGPVDSEAMTTPMAFYPAGDGVVSAVGRIEIGTARAFRRFLAGEGAGASAEATPRDVKRLVLHSPGGSVEDALAMAADIRAGGISTEVPADGYCASACPLVLAGGLTRAAGEAAWIGLHQVYAVDIPGLPKARDFDRSLSDIQGTIARCQQLLVTMGIDPAIWIKAMETPPEDLYVLTEEELITSRFVRPFPDDERFIGPRRPGDFRLATASRNAEAPVGPSIPEASRSAG</sequence>
<evidence type="ECO:0000256" key="1">
    <source>
        <dbReference type="SAM" id="MobiDB-lite"/>
    </source>
</evidence>
<feature type="region of interest" description="Disordered" evidence="1">
    <location>
        <begin position="304"/>
        <end position="326"/>
    </location>
</feature>
<reference evidence="2 3" key="1">
    <citation type="submission" date="2017-04" db="EMBL/GenBank/DDBJ databases">
        <authorList>
            <person name="Afonso C.L."/>
            <person name="Miller P.J."/>
            <person name="Scott M.A."/>
            <person name="Spackman E."/>
            <person name="Goraichik I."/>
            <person name="Dimitrov K.M."/>
            <person name="Suarez D.L."/>
            <person name="Swayne D.E."/>
        </authorList>
    </citation>
    <scope>NUCLEOTIDE SEQUENCE [LARGE SCALE GENOMIC DNA]</scope>
    <source>
        <strain evidence="2 3">CGMCC 1.10972</strain>
    </source>
</reference>